<gene>
    <name evidence="3" type="ORF">J2Y69_002338</name>
</gene>
<dbReference type="Pfam" id="PF23494">
    <property type="entry name" value="bPH_10"/>
    <property type="match status" value="1"/>
</dbReference>
<evidence type="ECO:0000259" key="2">
    <source>
        <dbReference type="Pfam" id="PF23494"/>
    </source>
</evidence>
<proteinExistence type="predicted"/>
<accession>A0ABU1SDM9</accession>
<dbReference type="Proteomes" id="UP001259347">
    <property type="component" value="Unassembled WGS sequence"/>
</dbReference>
<keyword evidence="1" id="KW-0812">Transmembrane</keyword>
<comment type="caution">
    <text evidence="3">The sequence shown here is derived from an EMBL/GenBank/DDBJ whole genome shotgun (WGS) entry which is preliminary data.</text>
</comment>
<name>A0ABU1SDM9_9MICO</name>
<dbReference type="InterPro" id="IPR057798">
    <property type="entry name" value="PH_YqeB"/>
</dbReference>
<sequence length="174" mass="18845">MNDSSFPSAVDADRETVLSMTTETKVFLWVVCGAAGIGLGFALPWMLQWASTLPLPFMDVLRFLGSLDAPIMAIGRPAVLGVVGLIIAFFLTHESAILRITDAQIVIVQGDDQRIVTRDQVAGVHLRGGKVKIESPEGRVLFEDDVEGGRTAIAAAFQTHHYPWEGTPDGKAER</sequence>
<evidence type="ECO:0000256" key="1">
    <source>
        <dbReference type="SAM" id="Phobius"/>
    </source>
</evidence>
<keyword evidence="1" id="KW-0472">Membrane</keyword>
<evidence type="ECO:0000313" key="3">
    <source>
        <dbReference type="EMBL" id="MDR6867730.1"/>
    </source>
</evidence>
<keyword evidence="1" id="KW-1133">Transmembrane helix</keyword>
<evidence type="ECO:0000313" key="4">
    <source>
        <dbReference type="Proteomes" id="UP001259347"/>
    </source>
</evidence>
<keyword evidence="4" id="KW-1185">Reference proteome</keyword>
<protein>
    <recommendedName>
        <fullName evidence="2">YqeB PH domain-containing protein</fullName>
    </recommendedName>
</protein>
<organism evidence="3 4">
    <name type="scientific">Microbacterium resistens</name>
    <dbReference type="NCBI Taxonomy" id="156977"/>
    <lineage>
        <taxon>Bacteria</taxon>
        <taxon>Bacillati</taxon>
        <taxon>Actinomycetota</taxon>
        <taxon>Actinomycetes</taxon>
        <taxon>Micrococcales</taxon>
        <taxon>Microbacteriaceae</taxon>
        <taxon>Microbacterium</taxon>
    </lineage>
</organism>
<feature type="domain" description="YqeB PH" evidence="2">
    <location>
        <begin position="16"/>
        <end position="165"/>
    </location>
</feature>
<reference evidence="3 4" key="1">
    <citation type="submission" date="2023-07" db="EMBL/GenBank/DDBJ databases">
        <title>Sorghum-associated microbial communities from plants grown in Nebraska, USA.</title>
        <authorList>
            <person name="Schachtman D."/>
        </authorList>
    </citation>
    <scope>NUCLEOTIDE SEQUENCE [LARGE SCALE GENOMIC DNA]</scope>
    <source>
        <strain evidence="3 4">2980</strain>
    </source>
</reference>
<feature type="transmembrane region" description="Helical" evidence="1">
    <location>
        <begin position="67"/>
        <end position="91"/>
    </location>
</feature>
<dbReference type="EMBL" id="JAVDUM010000010">
    <property type="protein sequence ID" value="MDR6867730.1"/>
    <property type="molecule type" value="Genomic_DNA"/>
</dbReference>
<feature type="transmembrane region" description="Helical" evidence="1">
    <location>
        <begin position="26"/>
        <end position="47"/>
    </location>
</feature>